<evidence type="ECO:0000259" key="1">
    <source>
        <dbReference type="Pfam" id="PF12395"/>
    </source>
</evidence>
<dbReference type="Pfam" id="PF12395">
    <property type="entry name" value="DUF3658"/>
    <property type="match status" value="1"/>
</dbReference>
<dbReference type="InterPro" id="IPR022123">
    <property type="entry name" value="DUF3658"/>
</dbReference>
<reference evidence="2 3" key="1">
    <citation type="submission" date="2016-10" db="EMBL/GenBank/DDBJ databases">
        <authorList>
            <person name="de Groot N.N."/>
        </authorList>
    </citation>
    <scope>NUCLEOTIDE SEQUENCE [LARGE SCALE GENOMIC DNA]</scope>
    <source>
        <strain evidence="2 3">AR67</strain>
    </source>
</reference>
<dbReference type="AlphaFoldDB" id="A0A1I1P3Z1"/>
<name>A0A1I1P3Z1_RUMAL</name>
<evidence type="ECO:0000313" key="3">
    <source>
        <dbReference type="Proteomes" id="UP000182192"/>
    </source>
</evidence>
<feature type="domain" description="DUF3658" evidence="1">
    <location>
        <begin position="134"/>
        <end position="234"/>
    </location>
</feature>
<protein>
    <recommendedName>
        <fullName evidence="1">DUF3658 domain-containing protein</fullName>
    </recommendedName>
</protein>
<gene>
    <name evidence="2" type="ORF">SAMN02910406_02954</name>
</gene>
<sequence>MINLFSDGHVHGIAILNSDLFASEDEKYITVDLKLHGGDIRKPFSATARKDINGSIFSSLANSVTYDMRKLKTALKIDKDVCIWYSSKDTDEYLAMLAFVEWFADKEVIVSLCDHSVCCEDIRKSTDEFSTKPERRKMTADEHSAYLAEFTRLKEENTYLRMMINGRICSLPEDHFDNRIFEVIGDRTITAEEIYQELFDEMSRMLAFLFYRLRKLISLGKLEVVDDGRTFEEMENNFAGAFLRVKKDYK</sequence>
<dbReference type="OrthoDB" id="343110at2"/>
<proteinExistence type="predicted"/>
<dbReference type="Proteomes" id="UP000182192">
    <property type="component" value="Unassembled WGS sequence"/>
</dbReference>
<evidence type="ECO:0000313" key="2">
    <source>
        <dbReference type="EMBL" id="SFD04674.1"/>
    </source>
</evidence>
<organism evidence="2 3">
    <name type="scientific">Ruminococcus albus</name>
    <dbReference type="NCBI Taxonomy" id="1264"/>
    <lineage>
        <taxon>Bacteria</taxon>
        <taxon>Bacillati</taxon>
        <taxon>Bacillota</taxon>
        <taxon>Clostridia</taxon>
        <taxon>Eubacteriales</taxon>
        <taxon>Oscillospiraceae</taxon>
        <taxon>Ruminococcus</taxon>
    </lineage>
</organism>
<dbReference type="EMBL" id="FOKQ01000031">
    <property type="protein sequence ID" value="SFD04674.1"/>
    <property type="molecule type" value="Genomic_DNA"/>
</dbReference>
<accession>A0A1I1P3Z1</accession>
<dbReference type="RefSeq" id="WP_074962739.1">
    <property type="nucleotide sequence ID" value="NZ_FOKQ01000031.1"/>
</dbReference>